<evidence type="ECO:0000256" key="1">
    <source>
        <dbReference type="SAM" id="MobiDB-lite"/>
    </source>
</evidence>
<evidence type="ECO:0000313" key="2">
    <source>
        <dbReference type="EMBL" id="VFK25537.1"/>
    </source>
</evidence>
<sequence>MEFVGDFRLSPFFGITGPELGNTEDTKAPEKPWAGRPRTRAAGWPPTRSSAGRKAPRGLDRCRYRHRNRSAPLWPAERQPVCVPRGAEPSTRLGKTSQIMDPVMEYQRCCDDVSMSFREIKHGARRLRCPERTVSRGTRKSGVAHELP</sequence>
<dbReference type="EMBL" id="CAADFQ010000026">
    <property type="protein sequence ID" value="VFK31700.1"/>
    <property type="molecule type" value="Genomic_DNA"/>
</dbReference>
<proteinExistence type="predicted"/>
<name>A0A450XQY7_9GAMM</name>
<dbReference type="AlphaFoldDB" id="A0A450XQY7"/>
<evidence type="ECO:0000313" key="4">
    <source>
        <dbReference type="EMBL" id="VFK75618.1"/>
    </source>
</evidence>
<organism evidence="3">
    <name type="scientific">Candidatus Kentrum sp. MB</name>
    <dbReference type="NCBI Taxonomy" id="2138164"/>
    <lineage>
        <taxon>Bacteria</taxon>
        <taxon>Pseudomonadati</taxon>
        <taxon>Pseudomonadota</taxon>
        <taxon>Gammaproteobacteria</taxon>
        <taxon>Candidatus Kentrum</taxon>
    </lineage>
</organism>
<protein>
    <submittedName>
        <fullName evidence="3">Uncharacterized protein</fullName>
    </submittedName>
</protein>
<accession>A0A450XQY7</accession>
<feature type="region of interest" description="Disordered" evidence="1">
    <location>
        <begin position="14"/>
        <end position="62"/>
    </location>
</feature>
<reference evidence="3" key="1">
    <citation type="submission" date="2019-02" db="EMBL/GenBank/DDBJ databases">
        <authorList>
            <person name="Gruber-Vodicka R. H."/>
            <person name="Seah K. B. B."/>
        </authorList>
    </citation>
    <scope>NUCLEOTIDE SEQUENCE</scope>
    <source>
        <strain evidence="2">BECK_BZ197</strain>
        <strain evidence="4">BECK_BZ198</strain>
        <strain evidence="3">BECK_BZ199</strain>
    </source>
</reference>
<dbReference type="EMBL" id="CAADGH010000027">
    <property type="protein sequence ID" value="VFK75618.1"/>
    <property type="molecule type" value="Genomic_DNA"/>
</dbReference>
<dbReference type="EMBL" id="CAADFO010000014">
    <property type="protein sequence ID" value="VFK25537.1"/>
    <property type="molecule type" value="Genomic_DNA"/>
</dbReference>
<gene>
    <name evidence="2" type="ORF">BECKMB1821G_GA0114241_101416</name>
    <name evidence="4" type="ORF">BECKMB1821H_GA0114242_102717</name>
    <name evidence="3" type="ORF">BECKMB1821I_GA0114274_102618</name>
</gene>
<evidence type="ECO:0000313" key="3">
    <source>
        <dbReference type="EMBL" id="VFK31700.1"/>
    </source>
</evidence>